<evidence type="ECO:0000313" key="3">
    <source>
        <dbReference type="EMBL" id="MFC5747499.1"/>
    </source>
</evidence>
<proteinExistence type="predicted"/>
<feature type="region of interest" description="Disordered" evidence="1">
    <location>
        <begin position="115"/>
        <end position="135"/>
    </location>
</feature>
<gene>
    <name evidence="3" type="ORF">ACFPZN_17855</name>
</gene>
<protein>
    <submittedName>
        <fullName evidence="3">Carboxymuconolactone decarboxylase family protein</fullName>
    </submittedName>
</protein>
<feature type="domain" description="Carboxymuconolactone decarboxylase-like" evidence="2">
    <location>
        <begin position="26"/>
        <end position="99"/>
    </location>
</feature>
<dbReference type="PANTHER" id="PTHR33570:SF2">
    <property type="entry name" value="CARBOXYMUCONOLACTONE DECARBOXYLASE-LIKE DOMAIN-CONTAINING PROTEIN"/>
    <property type="match status" value="1"/>
</dbReference>
<dbReference type="Pfam" id="PF02627">
    <property type="entry name" value="CMD"/>
    <property type="match status" value="1"/>
</dbReference>
<evidence type="ECO:0000313" key="4">
    <source>
        <dbReference type="Proteomes" id="UP001596074"/>
    </source>
</evidence>
<evidence type="ECO:0000256" key="1">
    <source>
        <dbReference type="SAM" id="MobiDB-lite"/>
    </source>
</evidence>
<reference evidence="4" key="1">
    <citation type="journal article" date="2019" name="Int. J. Syst. Evol. Microbiol.">
        <title>The Global Catalogue of Microorganisms (GCM) 10K type strain sequencing project: providing services to taxonomists for standard genome sequencing and annotation.</title>
        <authorList>
            <consortium name="The Broad Institute Genomics Platform"/>
            <consortium name="The Broad Institute Genome Sequencing Center for Infectious Disease"/>
            <person name="Wu L."/>
            <person name="Ma J."/>
        </authorList>
    </citation>
    <scope>NUCLEOTIDE SEQUENCE [LARGE SCALE GENOMIC DNA]</scope>
    <source>
        <strain evidence="4">KCTC 42087</strain>
    </source>
</reference>
<dbReference type="Proteomes" id="UP001596074">
    <property type="component" value="Unassembled WGS sequence"/>
</dbReference>
<feature type="compositionally biased region" description="Basic and acidic residues" evidence="1">
    <location>
        <begin position="119"/>
        <end position="135"/>
    </location>
</feature>
<dbReference type="InterPro" id="IPR029032">
    <property type="entry name" value="AhpD-like"/>
</dbReference>
<dbReference type="EMBL" id="JBHSON010000022">
    <property type="protein sequence ID" value="MFC5747499.1"/>
    <property type="molecule type" value="Genomic_DNA"/>
</dbReference>
<dbReference type="PANTHER" id="PTHR33570">
    <property type="entry name" value="4-CARBOXYMUCONOLACTONE DECARBOXYLASE FAMILY PROTEIN"/>
    <property type="match status" value="1"/>
</dbReference>
<organism evidence="3 4">
    <name type="scientific">Actinomadura rugatobispora</name>
    <dbReference type="NCBI Taxonomy" id="1994"/>
    <lineage>
        <taxon>Bacteria</taxon>
        <taxon>Bacillati</taxon>
        <taxon>Actinomycetota</taxon>
        <taxon>Actinomycetes</taxon>
        <taxon>Streptosporangiales</taxon>
        <taxon>Thermomonosporaceae</taxon>
        <taxon>Actinomadura</taxon>
    </lineage>
</organism>
<comment type="caution">
    <text evidence="3">The sequence shown here is derived from an EMBL/GenBank/DDBJ whole genome shotgun (WGS) entry which is preliminary data.</text>
</comment>
<dbReference type="Gene3D" id="1.20.1290.10">
    <property type="entry name" value="AhpD-like"/>
    <property type="match status" value="1"/>
</dbReference>
<dbReference type="SUPFAM" id="SSF69118">
    <property type="entry name" value="AhpD-like"/>
    <property type="match status" value="1"/>
</dbReference>
<keyword evidence="4" id="KW-1185">Reference proteome</keyword>
<dbReference type="RefSeq" id="WP_378283117.1">
    <property type="nucleotide sequence ID" value="NZ_JBHSON010000022.1"/>
</dbReference>
<dbReference type="InterPro" id="IPR052512">
    <property type="entry name" value="4CMD/NDH-1_regulator"/>
</dbReference>
<accession>A0ABW0ZVZ6</accession>
<evidence type="ECO:0000259" key="2">
    <source>
        <dbReference type="Pfam" id="PF02627"/>
    </source>
</evidence>
<sequence length="135" mass="15395">MDERRERGLEMMRRVYGFEVGDSPGDFFGITVDHLFGDIWTRPGLSVRDRRLLILGVLAGQGQTDVMELQIPAALANGELSPDELREIAVFLTHYIGWPLGTKVSVQVDTHVARHEKRARRERDGGQERDTKRPR</sequence>
<name>A0ABW0ZVZ6_9ACTN</name>
<dbReference type="InterPro" id="IPR003779">
    <property type="entry name" value="CMD-like"/>
</dbReference>